<dbReference type="PROSITE" id="PS01032">
    <property type="entry name" value="PPM_1"/>
    <property type="match status" value="1"/>
</dbReference>
<keyword evidence="5 9" id="KW-0378">Hydrolase</keyword>
<dbReference type="SUPFAM" id="SSF81606">
    <property type="entry name" value="PP2C-like"/>
    <property type="match status" value="1"/>
</dbReference>
<dbReference type="EC" id="3.1.3.16" evidence="3"/>
<sequence>MRYMEDEIRIKTNLCSPAINGFWPVHYFGVFDGHGGAHFSSTCKKRMHQLLKEQLTGVSMQPYPMWPGYSMMTVPAPGMITDESVIQETWKMVMSRCFARAETVAHNTCPCGSLGFHCQHNQRSVTFSGTTAVTVVLTDRHIITANCGDSRAVLYRGGRVVPLSFDHKGDRRDERARVESSGGRIVRTDTHRVEGILAMTRAIGDRFLKPLVISEPEVTFTRRDKEDEFIILGSDGLWDTVSTRMAGHVTRECLREDDDDGLGIGPPPGSASAAGLLCRLAVARRSCDNISVIVVDLKRVSSGYPSDDDTEVTIGS</sequence>
<protein>
    <recommendedName>
        <fullName evidence="3">protein-serine/threonine phosphatase</fullName>
        <ecNumber evidence="3">3.1.3.16</ecNumber>
    </recommendedName>
</protein>
<evidence type="ECO:0000256" key="4">
    <source>
        <dbReference type="ARBA" id="ARBA00022723"/>
    </source>
</evidence>
<dbReference type="FunFam" id="3.60.40.10:FF:000291">
    <property type="entry name" value="Protein phosphatase 2C 50"/>
    <property type="match status" value="1"/>
</dbReference>
<reference evidence="11" key="1">
    <citation type="submission" date="2020-07" db="EMBL/GenBank/DDBJ databases">
        <title>Ethylene signaling mediates host invasion by parasitic plants.</title>
        <authorList>
            <person name="Yoshida S."/>
        </authorList>
    </citation>
    <scope>NUCLEOTIDE SEQUENCE</scope>
    <source>
        <strain evidence="11">Okayama</strain>
    </source>
</reference>
<accession>A0A830BAV7</accession>
<keyword evidence="12" id="KW-1185">Reference proteome</keyword>
<dbReference type="PROSITE" id="PS51746">
    <property type="entry name" value="PPM_2"/>
    <property type="match status" value="1"/>
</dbReference>
<evidence type="ECO:0000256" key="8">
    <source>
        <dbReference type="ARBA" id="ARBA00023211"/>
    </source>
</evidence>
<keyword evidence="4" id="KW-0479">Metal-binding</keyword>
<dbReference type="AlphaFoldDB" id="A0A830BAV7"/>
<feature type="domain" description="PPM-type phosphatase" evidence="10">
    <location>
        <begin position="1"/>
        <end position="297"/>
    </location>
</feature>
<keyword evidence="6" id="KW-0460">Magnesium</keyword>
<name>A0A830BAV7_9LAMI</name>
<dbReference type="InterPro" id="IPR036457">
    <property type="entry name" value="PPM-type-like_dom_sf"/>
</dbReference>
<evidence type="ECO:0000259" key="10">
    <source>
        <dbReference type="PROSITE" id="PS51746"/>
    </source>
</evidence>
<dbReference type="GO" id="GO:0004722">
    <property type="term" value="F:protein serine/threonine phosphatase activity"/>
    <property type="evidence" value="ECO:0007669"/>
    <property type="project" value="UniProtKB-EC"/>
</dbReference>
<evidence type="ECO:0000256" key="2">
    <source>
        <dbReference type="ARBA" id="ARBA00001946"/>
    </source>
</evidence>
<evidence type="ECO:0000256" key="6">
    <source>
        <dbReference type="ARBA" id="ARBA00022842"/>
    </source>
</evidence>
<dbReference type="GO" id="GO:0046872">
    <property type="term" value="F:metal ion binding"/>
    <property type="evidence" value="ECO:0007669"/>
    <property type="project" value="UniProtKB-KW"/>
</dbReference>
<comment type="caution">
    <text evidence="11">The sequence shown here is derived from an EMBL/GenBank/DDBJ whole genome shotgun (WGS) entry which is preliminary data.</text>
</comment>
<dbReference type="SMART" id="SM00332">
    <property type="entry name" value="PP2Cc"/>
    <property type="match status" value="1"/>
</dbReference>
<comment type="similarity">
    <text evidence="9">Belongs to the PP2C family.</text>
</comment>
<dbReference type="OrthoDB" id="10264738at2759"/>
<dbReference type="Pfam" id="PF00481">
    <property type="entry name" value="PP2C"/>
    <property type="match status" value="1"/>
</dbReference>
<dbReference type="Gene3D" id="3.60.40.10">
    <property type="entry name" value="PPM-type phosphatase domain"/>
    <property type="match status" value="1"/>
</dbReference>
<evidence type="ECO:0000256" key="5">
    <source>
        <dbReference type="ARBA" id="ARBA00022801"/>
    </source>
</evidence>
<comment type="cofactor">
    <cofactor evidence="2">
        <name>Mg(2+)</name>
        <dbReference type="ChEBI" id="CHEBI:18420"/>
    </cofactor>
</comment>
<organism evidence="11 12">
    <name type="scientific">Phtheirospermum japonicum</name>
    <dbReference type="NCBI Taxonomy" id="374723"/>
    <lineage>
        <taxon>Eukaryota</taxon>
        <taxon>Viridiplantae</taxon>
        <taxon>Streptophyta</taxon>
        <taxon>Embryophyta</taxon>
        <taxon>Tracheophyta</taxon>
        <taxon>Spermatophyta</taxon>
        <taxon>Magnoliopsida</taxon>
        <taxon>eudicotyledons</taxon>
        <taxon>Gunneridae</taxon>
        <taxon>Pentapetalae</taxon>
        <taxon>asterids</taxon>
        <taxon>lamiids</taxon>
        <taxon>Lamiales</taxon>
        <taxon>Orobanchaceae</taxon>
        <taxon>Orobanchaceae incertae sedis</taxon>
        <taxon>Phtheirospermum</taxon>
    </lineage>
</organism>
<dbReference type="EMBL" id="BMAC01000031">
    <property type="protein sequence ID" value="GFP81513.1"/>
    <property type="molecule type" value="Genomic_DNA"/>
</dbReference>
<gene>
    <name evidence="11" type="ORF">PHJA_000294600</name>
</gene>
<proteinExistence type="inferred from homology"/>
<dbReference type="CDD" id="cd00143">
    <property type="entry name" value="PP2Cc"/>
    <property type="match status" value="1"/>
</dbReference>
<dbReference type="InterPro" id="IPR015655">
    <property type="entry name" value="PP2C"/>
</dbReference>
<dbReference type="InterPro" id="IPR001932">
    <property type="entry name" value="PPM-type_phosphatase-like_dom"/>
</dbReference>
<evidence type="ECO:0000256" key="7">
    <source>
        <dbReference type="ARBA" id="ARBA00022912"/>
    </source>
</evidence>
<evidence type="ECO:0000256" key="3">
    <source>
        <dbReference type="ARBA" id="ARBA00013081"/>
    </source>
</evidence>
<keyword evidence="8" id="KW-0464">Manganese</keyword>
<evidence type="ECO:0000256" key="1">
    <source>
        <dbReference type="ARBA" id="ARBA00001936"/>
    </source>
</evidence>
<keyword evidence="7 9" id="KW-0904">Protein phosphatase</keyword>
<dbReference type="Proteomes" id="UP000653305">
    <property type="component" value="Unassembled WGS sequence"/>
</dbReference>
<evidence type="ECO:0000313" key="12">
    <source>
        <dbReference type="Proteomes" id="UP000653305"/>
    </source>
</evidence>
<evidence type="ECO:0000313" key="11">
    <source>
        <dbReference type="EMBL" id="GFP81513.1"/>
    </source>
</evidence>
<comment type="cofactor">
    <cofactor evidence="1">
        <name>Mn(2+)</name>
        <dbReference type="ChEBI" id="CHEBI:29035"/>
    </cofactor>
</comment>
<dbReference type="PANTHER" id="PTHR47992">
    <property type="entry name" value="PROTEIN PHOSPHATASE"/>
    <property type="match status" value="1"/>
</dbReference>
<dbReference type="InterPro" id="IPR000222">
    <property type="entry name" value="PP2C_BS"/>
</dbReference>
<evidence type="ECO:0000256" key="9">
    <source>
        <dbReference type="RuleBase" id="RU003465"/>
    </source>
</evidence>